<name>A0A7R8YQ93_HERIL</name>
<dbReference type="EMBL" id="LR899010">
    <property type="protein sequence ID" value="CAD7081636.1"/>
    <property type="molecule type" value="Genomic_DNA"/>
</dbReference>
<feature type="signal peptide" evidence="2">
    <location>
        <begin position="1"/>
        <end position="16"/>
    </location>
</feature>
<sequence>MKYCIVFFALIVAAFADVSHLETTTTEQPVQEHQDQSDLSTAGSSFSAPLNREYLPPGAQSSDPLPAHTFGADGYRYKQPINRFFY</sequence>
<accession>A0A7R8YQ93</accession>
<keyword evidence="2" id="KW-0732">Signal</keyword>
<dbReference type="Proteomes" id="UP000594454">
    <property type="component" value="Chromosome 2"/>
</dbReference>
<evidence type="ECO:0000256" key="2">
    <source>
        <dbReference type="SAM" id="SignalP"/>
    </source>
</evidence>
<dbReference type="InParanoid" id="A0A7R8YQ93"/>
<gene>
    <name evidence="3" type="ORF">HERILL_LOCUS4733</name>
</gene>
<keyword evidence="4" id="KW-1185">Reference proteome</keyword>
<organism evidence="3 4">
    <name type="scientific">Hermetia illucens</name>
    <name type="common">Black soldier fly</name>
    <dbReference type="NCBI Taxonomy" id="343691"/>
    <lineage>
        <taxon>Eukaryota</taxon>
        <taxon>Metazoa</taxon>
        <taxon>Ecdysozoa</taxon>
        <taxon>Arthropoda</taxon>
        <taxon>Hexapoda</taxon>
        <taxon>Insecta</taxon>
        <taxon>Pterygota</taxon>
        <taxon>Neoptera</taxon>
        <taxon>Endopterygota</taxon>
        <taxon>Diptera</taxon>
        <taxon>Brachycera</taxon>
        <taxon>Stratiomyomorpha</taxon>
        <taxon>Stratiomyidae</taxon>
        <taxon>Hermetiinae</taxon>
        <taxon>Hermetia</taxon>
    </lineage>
</organism>
<evidence type="ECO:0000313" key="4">
    <source>
        <dbReference type="Proteomes" id="UP000594454"/>
    </source>
</evidence>
<feature type="region of interest" description="Disordered" evidence="1">
    <location>
        <begin position="23"/>
        <end position="67"/>
    </location>
</feature>
<proteinExistence type="predicted"/>
<evidence type="ECO:0000313" key="3">
    <source>
        <dbReference type="EMBL" id="CAD7081636.1"/>
    </source>
</evidence>
<dbReference type="AlphaFoldDB" id="A0A7R8YQ93"/>
<protein>
    <submittedName>
        <fullName evidence="3">Uncharacterized protein</fullName>
    </submittedName>
</protein>
<reference evidence="3 4" key="1">
    <citation type="submission" date="2020-11" db="EMBL/GenBank/DDBJ databases">
        <authorList>
            <person name="Wallbank WR R."/>
            <person name="Pardo Diaz C."/>
            <person name="Kozak K."/>
            <person name="Martin S."/>
            <person name="Jiggins C."/>
            <person name="Moest M."/>
            <person name="Warren A I."/>
            <person name="Generalovic N T."/>
            <person name="Byers J.R.P. K."/>
            <person name="Montejo-Kovacevich G."/>
            <person name="Yen C E."/>
        </authorList>
    </citation>
    <scope>NUCLEOTIDE SEQUENCE [LARGE SCALE GENOMIC DNA]</scope>
</reference>
<feature type="compositionally biased region" description="Polar residues" evidence="1">
    <location>
        <begin position="37"/>
        <end position="48"/>
    </location>
</feature>
<evidence type="ECO:0000256" key="1">
    <source>
        <dbReference type="SAM" id="MobiDB-lite"/>
    </source>
</evidence>
<feature type="chain" id="PRO_5030554609" evidence="2">
    <location>
        <begin position="17"/>
        <end position="86"/>
    </location>
</feature>